<feature type="non-terminal residue" evidence="5">
    <location>
        <position position="1"/>
    </location>
</feature>
<dbReference type="GO" id="GO:0030203">
    <property type="term" value="P:glycosaminoglycan metabolic process"/>
    <property type="evidence" value="ECO:0007669"/>
    <property type="project" value="TreeGrafter"/>
</dbReference>
<dbReference type="EMBL" id="CAMXCT020004594">
    <property type="protein sequence ID" value="CAL1163065.1"/>
    <property type="molecule type" value="Genomic_DNA"/>
</dbReference>
<organism evidence="5">
    <name type="scientific">Cladocopium goreaui</name>
    <dbReference type="NCBI Taxonomy" id="2562237"/>
    <lineage>
        <taxon>Eukaryota</taxon>
        <taxon>Sar</taxon>
        <taxon>Alveolata</taxon>
        <taxon>Dinophyceae</taxon>
        <taxon>Suessiales</taxon>
        <taxon>Symbiodiniaceae</taxon>
        <taxon>Cladocopium</taxon>
    </lineage>
</organism>
<dbReference type="OrthoDB" id="445973at2759"/>
<reference evidence="5" key="1">
    <citation type="submission" date="2022-10" db="EMBL/GenBank/DDBJ databases">
        <authorList>
            <person name="Chen Y."/>
            <person name="Dougan E. K."/>
            <person name="Chan C."/>
            <person name="Rhodes N."/>
            <person name="Thang M."/>
        </authorList>
    </citation>
    <scope>NUCLEOTIDE SEQUENCE</scope>
</reference>
<dbReference type="EMBL" id="CAMXCT030004594">
    <property type="protein sequence ID" value="CAL4797002.1"/>
    <property type="molecule type" value="Genomic_DNA"/>
</dbReference>
<protein>
    <recommendedName>
        <fullName evidence="2">beta-N-acetylhexosaminidase</fullName>
        <ecNumber evidence="2">3.2.1.52</ecNumber>
    </recommendedName>
</protein>
<dbReference type="Proteomes" id="UP001152797">
    <property type="component" value="Unassembled WGS sequence"/>
</dbReference>
<sequence length="191" mass="21237">MASLFWCVFCAVVCRSTADSLLQTWRRNSAADAGVEGKHQVLIPKPLKHSSGGDTLHLTGWKLEVLKEAAKSAGQETWRIVNAQVLSRLSRLKDGEAEDFKVEFLHQIEAPPVEHLRERREGYVLNVTKSGILVVAPSSWALANAMATLYQLLSIRVASGMSIPGCPHYIEDEPSFVHRGVLLDVSRQWYS</sequence>
<dbReference type="PRINTS" id="PR00738">
    <property type="entry name" value="GLHYDRLASE20"/>
</dbReference>
<accession>A0A9P1DH99</accession>
<evidence type="ECO:0000313" key="5">
    <source>
        <dbReference type="EMBL" id="CAI4009690.1"/>
    </source>
</evidence>
<dbReference type="AlphaFoldDB" id="A0A9P1DH99"/>
<evidence type="ECO:0000256" key="2">
    <source>
        <dbReference type="ARBA" id="ARBA00012663"/>
    </source>
</evidence>
<name>A0A9P1DH99_9DINO</name>
<evidence type="ECO:0000256" key="3">
    <source>
        <dbReference type="ARBA" id="ARBA00022801"/>
    </source>
</evidence>
<comment type="caution">
    <text evidence="5">The sequence shown here is derived from an EMBL/GenBank/DDBJ whole genome shotgun (WGS) entry which is preliminary data.</text>
</comment>
<keyword evidence="7" id="KW-1185">Reference proteome</keyword>
<dbReference type="Gene3D" id="3.30.379.10">
    <property type="entry name" value="Chitobiase/beta-hexosaminidase domain 2-like"/>
    <property type="match status" value="1"/>
</dbReference>
<evidence type="ECO:0000313" key="6">
    <source>
        <dbReference type="EMBL" id="CAL1163065.1"/>
    </source>
</evidence>
<dbReference type="EMBL" id="CAMXCT010004594">
    <property type="protein sequence ID" value="CAI4009690.1"/>
    <property type="molecule type" value="Genomic_DNA"/>
</dbReference>
<comment type="catalytic activity">
    <reaction evidence="1">
        <text>Hydrolysis of terminal non-reducing N-acetyl-D-hexosamine residues in N-acetyl-beta-D-hexosaminides.</text>
        <dbReference type="EC" id="3.2.1.52"/>
    </reaction>
</comment>
<dbReference type="Gene3D" id="3.20.20.80">
    <property type="entry name" value="Glycosidases"/>
    <property type="match status" value="1"/>
</dbReference>
<keyword evidence="4" id="KW-0732">Signal</keyword>
<evidence type="ECO:0000256" key="1">
    <source>
        <dbReference type="ARBA" id="ARBA00001231"/>
    </source>
</evidence>
<dbReference type="SUPFAM" id="SSF55545">
    <property type="entry name" value="beta-N-acetylhexosaminidase-like domain"/>
    <property type="match status" value="1"/>
</dbReference>
<gene>
    <name evidence="5" type="ORF">C1SCF055_LOCUS35029</name>
</gene>
<dbReference type="InterPro" id="IPR029018">
    <property type="entry name" value="Hex-like_dom2"/>
</dbReference>
<feature type="chain" id="PRO_5043271345" description="beta-N-acetylhexosaminidase" evidence="4">
    <location>
        <begin position="19"/>
        <end position="191"/>
    </location>
</feature>
<dbReference type="PANTHER" id="PTHR22600:SF57">
    <property type="entry name" value="BETA-N-ACETYLHEXOSAMINIDASE"/>
    <property type="match status" value="1"/>
</dbReference>
<proteinExistence type="predicted"/>
<evidence type="ECO:0000313" key="7">
    <source>
        <dbReference type="Proteomes" id="UP001152797"/>
    </source>
</evidence>
<dbReference type="PANTHER" id="PTHR22600">
    <property type="entry name" value="BETA-HEXOSAMINIDASE"/>
    <property type="match status" value="1"/>
</dbReference>
<evidence type="ECO:0000256" key="4">
    <source>
        <dbReference type="SAM" id="SignalP"/>
    </source>
</evidence>
<dbReference type="EC" id="3.2.1.52" evidence="2"/>
<dbReference type="GO" id="GO:0016020">
    <property type="term" value="C:membrane"/>
    <property type="evidence" value="ECO:0007669"/>
    <property type="project" value="TreeGrafter"/>
</dbReference>
<reference evidence="6" key="2">
    <citation type="submission" date="2024-04" db="EMBL/GenBank/DDBJ databases">
        <authorList>
            <person name="Chen Y."/>
            <person name="Shah S."/>
            <person name="Dougan E. K."/>
            <person name="Thang M."/>
            <person name="Chan C."/>
        </authorList>
    </citation>
    <scope>NUCLEOTIDE SEQUENCE [LARGE SCALE GENOMIC DNA]</scope>
</reference>
<dbReference type="GO" id="GO:0004563">
    <property type="term" value="F:beta-N-acetylhexosaminidase activity"/>
    <property type="evidence" value="ECO:0007669"/>
    <property type="project" value="UniProtKB-EC"/>
</dbReference>
<feature type="signal peptide" evidence="4">
    <location>
        <begin position="1"/>
        <end position="18"/>
    </location>
</feature>
<dbReference type="InterPro" id="IPR025705">
    <property type="entry name" value="Beta_hexosaminidase_sua/sub"/>
</dbReference>
<keyword evidence="3" id="KW-0378">Hydrolase</keyword>
<dbReference type="GO" id="GO:0005975">
    <property type="term" value="P:carbohydrate metabolic process"/>
    <property type="evidence" value="ECO:0007669"/>
    <property type="project" value="InterPro"/>
</dbReference>